<name>A0ABX9FVH9_9ENTR</name>
<sequence length="88" mass="9737">MINRTRLLSAILFFVSAISSAHEIKFSGSVVDNSISARNVCLHYAVHQGAERTCRSESGTEIISTIKNTLVQYKGKIAHARIVTINYK</sequence>
<dbReference type="EMBL" id="QNRL01000005">
    <property type="protein sequence ID" value="RBP10878.1"/>
    <property type="molecule type" value="Genomic_DNA"/>
</dbReference>
<proteinExistence type="predicted"/>
<evidence type="ECO:0008006" key="4">
    <source>
        <dbReference type="Google" id="ProtNLM"/>
    </source>
</evidence>
<keyword evidence="1" id="KW-0732">Signal</keyword>
<evidence type="ECO:0000313" key="3">
    <source>
        <dbReference type="Proteomes" id="UP000253201"/>
    </source>
</evidence>
<keyword evidence="3" id="KW-1185">Reference proteome</keyword>
<feature type="chain" id="PRO_5047035225" description="Type 1 fimbria pilin" evidence="1">
    <location>
        <begin position="22"/>
        <end position="88"/>
    </location>
</feature>
<dbReference type="RefSeq" id="WP_146745443.1">
    <property type="nucleotide sequence ID" value="NZ_BNAA01000004.1"/>
</dbReference>
<comment type="caution">
    <text evidence="2">The sequence shown here is derived from an EMBL/GenBank/DDBJ whole genome shotgun (WGS) entry which is preliminary data.</text>
</comment>
<dbReference type="GeneID" id="99808689"/>
<accession>A0ABX9FVH9</accession>
<gene>
    <name evidence="2" type="ORF">DFQ50_105192</name>
</gene>
<feature type="signal peptide" evidence="1">
    <location>
        <begin position="1"/>
        <end position="21"/>
    </location>
</feature>
<protein>
    <recommendedName>
        <fullName evidence="4">Type 1 fimbria pilin</fullName>
    </recommendedName>
</protein>
<reference evidence="2 3" key="1">
    <citation type="submission" date="2018-06" db="EMBL/GenBank/DDBJ databases">
        <title>Genomic Encyclopedia of Type Strains, Phase IV (KMG-IV): sequencing the most valuable type-strain genomes for metagenomic binning, comparative biology and taxonomic classification.</title>
        <authorList>
            <person name="Goeker M."/>
        </authorList>
    </citation>
    <scope>NUCLEOTIDE SEQUENCE [LARGE SCALE GENOMIC DNA]</scope>
    <source>
        <strain evidence="2 3">DSM 27453</strain>
    </source>
</reference>
<evidence type="ECO:0000313" key="2">
    <source>
        <dbReference type="EMBL" id="RBP10878.1"/>
    </source>
</evidence>
<dbReference type="Proteomes" id="UP000253201">
    <property type="component" value="Unassembled WGS sequence"/>
</dbReference>
<organism evidence="2 3">
    <name type="scientific">Pseudocitrobacter faecalis</name>
    <dbReference type="NCBI Taxonomy" id="1398493"/>
    <lineage>
        <taxon>Bacteria</taxon>
        <taxon>Pseudomonadati</taxon>
        <taxon>Pseudomonadota</taxon>
        <taxon>Gammaproteobacteria</taxon>
        <taxon>Enterobacterales</taxon>
        <taxon>Enterobacteriaceae</taxon>
        <taxon>Pseudocitrobacter</taxon>
    </lineage>
</organism>
<evidence type="ECO:0000256" key="1">
    <source>
        <dbReference type="SAM" id="SignalP"/>
    </source>
</evidence>